<keyword evidence="1" id="KW-1133">Transmembrane helix</keyword>
<gene>
    <name evidence="2" type="ORF">J3495_03435</name>
</gene>
<name>A0A940X773_9FLAO</name>
<evidence type="ECO:0000313" key="2">
    <source>
        <dbReference type="EMBL" id="MBP4137131.1"/>
    </source>
</evidence>
<protein>
    <submittedName>
        <fullName evidence="2">Uncharacterized protein</fullName>
    </submittedName>
</protein>
<comment type="caution">
    <text evidence="2">The sequence shown here is derived from an EMBL/GenBank/DDBJ whole genome shotgun (WGS) entry which is preliminary data.</text>
</comment>
<dbReference type="Proteomes" id="UP000675047">
    <property type="component" value="Unassembled WGS sequence"/>
</dbReference>
<feature type="transmembrane region" description="Helical" evidence="1">
    <location>
        <begin position="60"/>
        <end position="77"/>
    </location>
</feature>
<dbReference type="RefSeq" id="WP_210665175.1">
    <property type="nucleotide sequence ID" value="NZ_JAGFBV010000004.1"/>
</dbReference>
<reference evidence="2 3" key="1">
    <citation type="submission" date="2021-03" db="EMBL/GenBank/DDBJ databases">
        <title>Flavobacterium Flabelliformis Sp. Nov. And Flavobacterium Geliluteum Sp. Nov., Two Novel Multidrug Resistant Psychrophilic Species Isolated From Antarctica.</title>
        <authorList>
            <person name="Kralova S."/>
            <person name="Busse H.J."/>
            <person name="Bezdicek M."/>
            <person name="Nykrynova M."/>
            <person name="Kroupova E."/>
            <person name="Krsek D."/>
            <person name="Sedlacek I."/>
        </authorList>
    </citation>
    <scope>NUCLEOTIDE SEQUENCE [LARGE SCALE GENOMIC DNA]</scope>
    <source>
        <strain evidence="2 3">P7388</strain>
    </source>
</reference>
<sequence>MIFKPLRKFTLGMGGLFRWSFFQLLNVSIEEKYPKSLDYYWDNNNENIDKNGFTTAQKNLFAGFILFICFIILIEKIEN</sequence>
<keyword evidence="1" id="KW-0812">Transmembrane</keyword>
<keyword evidence="1" id="KW-0472">Membrane</keyword>
<keyword evidence="3" id="KW-1185">Reference proteome</keyword>
<evidence type="ECO:0000256" key="1">
    <source>
        <dbReference type="SAM" id="Phobius"/>
    </source>
</evidence>
<accession>A0A940X773</accession>
<dbReference type="AlphaFoldDB" id="A0A940X773"/>
<proteinExistence type="predicted"/>
<dbReference type="EMBL" id="JAGFBV010000004">
    <property type="protein sequence ID" value="MBP4137131.1"/>
    <property type="molecule type" value="Genomic_DNA"/>
</dbReference>
<evidence type="ECO:0000313" key="3">
    <source>
        <dbReference type="Proteomes" id="UP000675047"/>
    </source>
</evidence>
<organism evidence="2 3">
    <name type="scientific">Flavobacterium geliluteum</name>
    <dbReference type="NCBI Taxonomy" id="2816120"/>
    <lineage>
        <taxon>Bacteria</taxon>
        <taxon>Pseudomonadati</taxon>
        <taxon>Bacteroidota</taxon>
        <taxon>Flavobacteriia</taxon>
        <taxon>Flavobacteriales</taxon>
        <taxon>Flavobacteriaceae</taxon>
        <taxon>Flavobacterium</taxon>
    </lineage>
</organism>